<name>A0A444YH32_ARAHY</name>
<evidence type="ECO:0000313" key="2">
    <source>
        <dbReference type="Proteomes" id="UP000289738"/>
    </source>
</evidence>
<proteinExistence type="predicted"/>
<reference evidence="1 2" key="1">
    <citation type="submission" date="2019-01" db="EMBL/GenBank/DDBJ databases">
        <title>Sequencing of cultivated peanut Arachis hypogaea provides insights into genome evolution and oil improvement.</title>
        <authorList>
            <person name="Chen X."/>
        </authorList>
    </citation>
    <scope>NUCLEOTIDE SEQUENCE [LARGE SCALE GENOMIC DNA]</scope>
    <source>
        <strain evidence="2">cv. Fuhuasheng</strain>
        <tissue evidence="1">Leaves</tissue>
    </source>
</reference>
<organism evidence="1 2">
    <name type="scientific">Arachis hypogaea</name>
    <name type="common">Peanut</name>
    <dbReference type="NCBI Taxonomy" id="3818"/>
    <lineage>
        <taxon>Eukaryota</taxon>
        <taxon>Viridiplantae</taxon>
        <taxon>Streptophyta</taxon>
        <taxon>Embryophyta</taxon>
        <taxon>Tracheophyta</taxon>
        <taxon>Spermatophyta</taxon>
        <taxon>Magnoliopsida</taxon>
        <taxon>eudicotyledons</taxon>
        <taxon>Gunneridae</taxon>
        <taxon>Pentapetalae</taxon>
        <taxon>rosids</taxon>
        <taxon>fabids</taxon>
        <taxon>Fabales</taxon>
        <taxon>Fabaceae</taxon>
        <taxon>Papilionoideae</taxon>
        <taxon>50 kb inversion clade</taxon>
        <taxon>dalbergioids sensu lato</taxon>
        <taxon>Dalbergieae</taxon>
        <taxon>Pterocarpus clade</taxon>
        <taxon>Arachis</taxon>
    </lineage>
</organism>
<keyword evidence="2" id="KW-1185">Reference proteome</keyword>
<protein>
    <submittedName>
        <fullName evidence="1">Uncharacterized protein</fullName>
    </submittedName>
</protein>
<sequence>MSIQHITENNEEARIRPSKTYQSFVAAAGGHRKLSFIEKYVRNYITKEIIVLGTTSGFQKCQTVRLSVNFGSDWYFSNFSRTFRRSSFMDPDLSRSPLLGRDEKHTKEREHACFFLTSLLRATAPLSNSSNRSREQRERIRCCRFSYRHTLCNKILNRISISACVYSREVQGSPSTI</sequence>
<dbReference type="Proteomes" id="UP000289738">
    <property type="component" value="Chromosome B06"/>
</dbReference>
<gene>
    <name evidence="1" type="ORF">Ahy_B06g080124</name>
</gene>
<dbReference type="AlphaFoldDB" id="A0A444YH32"/>
<dbReference type="EMBL" id="SDMP01000016">
    <property type="protein sequence ID" value="RYR01252.1"/>
    <property type="molecule type" value="Genomic_DNA"/>
</dbReference>
<accession>A0A444YH32</accession>
<comment type="caution">
    <text evidence="1">The sequence shown here is derived from an EMBL/GenBank/DDBJ whole genome shotgun (WGS) entry which is preliminary data.</text>
</comment>
<evidence type="ECO:0000313" key="1">
    <source>
        <dbReference type="EMBL" id="RYR01252.1"/>
    </source>
</evidence>